<reference evidence="3 4" key="1">
    <citation type="submission" date="2019-11" db="EMBL/GenBank/DDBJ databases">
        <title>Novel species isolated from a subtropical stream in China.</title>
        <authorList>
            <person name="Lu H."/>
        </authorList>
    </citation>
    <scope>NUCLEOTIDE SEQUENCE [LARGE SCALE GENOMIC DNA]</scope>
    <source>
        <strain evidence="3 4">FT80W</strain>
    </source>
</reference>
<name>A0A6I2L996_9BURK</name>
<proteinExistence type="predicted"/>
<keyword evidence="4" id="KW-1185">Reference proteome</keyword>
<dbReference type="AlphaFoldDB" id="A0A6I2L996"/>
<evidence type="ECO:0000313" key="3">
    <source>
        <dbReference type="EMBL" id="MRW93807.1"/>
    </source>
</evidence>
<protein>
    <submittedName>
        <fullName evidence="3">PEP-CTERM sorting domain-containing protein</fullName>
    </submittedName>
</protein>
<dbReference type="NCBIfam" id="TIGR02595">
    <property type="entry name" value="PEP_CTERM"/>
    <property type="match status" value="1"/>
</dbReference>
<comment type="caution">
    <text evidence="3">The sequence shown here is derived from an EMBL/GenBank/DDBJ whole genome shotgun (WGS) entry which is preliminary data.</text>
</comment>
<keyword evidence="1" id="KW-0732">Signal</keyword>
<dbReference type="Pfam" id="PF07589">
    <property type="entry name" value="PEP-CTERM"/>
    <property type="match status" value="1"/>
</dbReference>
<dbReference type="Proteomes" id="UP000433309">
    <property type="component" value="Unassembled WGS sequence"/>
</dbReference>
<organism evidence="3 4">
    <name type="scientific">Duganella guangzhouensis</name>
    <dbReference type="NCBI Taxonomy" id="2666084"/>
    <lineage>
        <taxon>Bacteria</taxon>
        <taxon>Pseudomonadati</taxon>
        <taxon>Pseudomonadota</taxon>
        <taxon>Betaproteobacteria</taxon>
        <taxon>Burkholderiales</taxon>
        <taxon>Oxalobacteraceae</taxon>
        <taxon>Telluria group</taxon>
        <taxon>Duganella</taxon>
    </lineage>
</organism>
<feature type="chain" id="PRO_5026341382" evidence="1">
    <location>
        <begin position="24"/>
        <end position="180"/>
    </location>
</feature>
<dbReference type="InterPro" id="IPR013424">
    <property type="entry name" value="Ice-binding_C"/>
</dbReference>
<evidence type="ECO:0000313" key="4">
    <source>
        <dbReference type="Proteomes" id="UP000433309"/>
    </source>
</evidence>
<evidence type="ECO:0000256" key="1">
    <source>
        <dbReference type="SAM" id="SignalP"/>
    </source>
</evidence>
<evidence type="ECO:0000259" key="2">
    <source>
        <dbReference type="Pfam" id="PF07589"/>
    </source>
</evidence>
<feature type="domain" description="Ice-binding protein C-terminal" evidence="2">
    <location>
        <begin position="153"/>
        <end position="177"/>
    </location>
</feature>
<dbReference type="EMBL" id="WKJK01000019">
    <property type="protein sequence ID" value="MRW93807.1"/>
    <property type="molecule type" value="Genomic_DNA"/>
</dbReference>
<gene>
    <name evidence="3" type="ORF">GJ699_27815</name>
</gene>
<accession>A0A6I2L996</accession>
<feature type="signal peptide" evidence="1">
    <location>
        <begin position="1"/>
        <end position="23"/>
    </location>
</feature>
<sequence length="180" mass="18964">MKKATLSAAIALLTAALAPSAYAKTATWVDLTSPTTTIVLDKSTVTYNPIASEIWVYDGANITDQSAAHIESVVETQFSLASTGVGSLKLVGQNDSQSSNSITLSSATSYLAVHYGGGELLFYWDTPLAANTTVTLANLKGISNYRAYTAVSAVPEPETYAMMAGGLALLGFMARRRKRA</sequence>